<evidence type="ECO:0000256" key="2">
    <source>
        <dbReference type="ARBA" id="ARBA00022803"/>
    </source>
</evidence>
<evidence type="ECO:0000313" key="4">
    <source>
        <dbReference type="EMBL" id="ACF43400.1"/>
    </source>
</evidence>
<dbReference type="PANTHER" id="PTHR44943">
    <property type="entry name" value="CELLULOSE SYNTHASE OPERON PROTEIN C"/>
    <property type="match status" value="1"/>
</dbReference>
<dbReference type="SMART" id="SM00028">
    <property type="entry name" value="TPR"/>
    <property type="match status" value="4"/>
</dbReference>
<dbReference type="KEGG" id="pph:Ppha_1121"/>
<dbReference type="PROSITE" id="PS50005">
    <property type="entry name" value="TPR"/>
    <property type="match status" value="1"/>
</dbReference>
<dbReference type="SUPFAM" id="SSF48452">
    <property type="entry name" value="TPR-like"/>
    <property type="match status" value="1"/>
</dbReference>
<organism evidence="4 5">
    <name type="scientific">Pelodictyon phaeoclathratiforme (strain DSM 5477 / BU-1)</name>
    <dbReference type="NCBI Taxonomy" id="324925"/>
    <lineage>
        <taxon>Bacteria</taxon>
        <taxon>Pseudomonadati</taxon>
        <taxon>Chlorobiota</taxon>
        <taxon>Chlorobiia</taxon>
        <taxon>Chlorobiales</taxon>
        <taxon>Chlorobiaceae</taxon>
        <taxon>Chlorobium/Pelodictyon group</taxon>
        <taxon>Pelodictyon</taxon>
    </lineage>
</organism>
<dbReference type="EMBL" id="CP001110">
    <property type="protein sequence ID" value="ACF43400.1"/>
    <property type="molecule type" value="Genomic_DNA"/>
</dbReference>
<reference evidence="4 5" key="1">
    <citation type="submission" date="2008-06" db="EMBL/GenBank/DDBJ databases">
        <title>Complete sequence of Pelodictyon phaeoclathratiforme BU-1.</title>
        <authorList>
            <consortium name="US DOE Joint Genome Institute"/>
            <person name="Lucas S."/>
            <person name="Copeland A."/>
            <person name="Lapidus A."/>
            <person name="Glavina del Rio T."/>
            <person name="Dalin E."/>
            <person name="Tice H."/>
            <person name="Bruce D."/>
            <person name="Goodwin L."/>
            <person name="Pitluck S."/>
            <person name="Schmutz J."/>
            <person name="Larimer F."/>
            <person name="Land M."/>
            <person name="Hauser L."/>
            <person name="Kyrpides N."/>
            <person name="Mikhailova N."/>
            <person name="Liu Z."/>
            <person name="Li T."/>
            <person name="Zhao F."/>
            <person name="Overmann J."/>
            <person name="Bryant D.A."/>
            <person name="Richardson P."/>
        </authorList>
    </citation>
    <scope>NUCLEOTIDE SEQUENCE [LARGE SCALE GENOMIC DNA]</scope>
    <source>
        <strain evidence="5">DSM 5477 / BU-1</strain>
    </source>
</reference>
<keyword evidence="1" id="KW-0677">Repeat</keyword>
<keyword evidence="5" id="KW-1185">Reference proteome</keyword>
<keyword evidence="2 3" id="KW-0802">TPR repeat</keyword>
<gene>
    <name evidence="4" type="ordered locus">Ppha_1121</name>
</gene>
<dbReference type="RefSeq" id="WP_012507892.1">
    <property type="nucleotide sequence ID" value="NC_011060.1"/>
</dbReference>
<dbReference type="InterPro" id="IPR051685">
    <property type="entry name" value="Ycf3/AcsC/BcsC/TPR_MFPF"/>
</dbReference>
<proteinExistence type="predicted"/>
<dbReference type="InterPro" id="IPR011990">
    <property type="entry name" value="TPR-like_helical_dom_sf"/>
</dbReference>
<dbReference type="Pfam" id="PF14559">
    <property type="entry name" value="TPR_19"/>
    <property type="match status" value="1"/>
</dbReference>
<dbReference type="Gene3D" id="1.25.40.10">
    <property type="entry name" value="Tetratricopeptide repeat domain"/>
    <property type="match status" value="1"/>
</dbReference>
<dbReference type="STRING" id="324925.Ppha_1121"/>
<dbReference type="eggNOG" id="COG4783">
    <property type="taxonomic scope" value="Bacteria"/>
</dbReference>
<protein>
    <submittedName>
        <fullName evidence="4">Tetratricopeptide TPR_2 repeat protein</fullName>
    </submittedName>
</protein>
<accession>B4SG89</accession>
<dbReference type="Pfam" id="PF13432">
    <property type="entry name" value="TPR_16"/>
    <property type="match status" value="1"/>
</dbReference>
<name>B4SG89_PELPB</name>
<dbReference type="InterPro" id="IPR019734">
    <property type="entry name" value="TPR_rpt"/>
</dbReference>
<dbReference type="PANTHER" id="PTHR44943:SF8">
    <property type="entry name" value="TPR REPEAT-CONTAINING PROTEIN MJ0263"/>
    <property type="match status" value="1"/>
</dbReference>
<dbReference type="OrthoDB" id="127293at2"/>
<evidence type="ECO:0000256" key="1">
    <source>
        <dbReference type="ARBA" id="ARBA00022737"/>
    </source>
</evidence>
<dbReference type="Proteomes" id="UP000002724">
    <property type="component" value="Chromosome"/>
</dbReference>
<dbReference type="HOGENOM" id="CLU_027792_0_0_10"/>
<sequence length="660" mass="75429">MHIIHPINDFLFELFPKAKEAGNNIDVLKQEIETFYTVGPFKPAITIVHGIIDITIEGDLIAQHNSRYNKVLALCDVRQYTEAKEQISQLIKEAPHISEYHRVLGQILSEQGEQDDAINSLIDALRWDPKNGWALIITGNIMARYQHDLETAMKYYECALQHKPDDYVSMTLIAINLIQNGNPDAARQYLDRAFAVNPAYPNIYYAFALLAEAEHHSREAFEMSIVALFKNPKKDLLYQQSLKSAMKAASEIIDEEVGGDLVNAYASTLEEECGKKIVIETDTGLKSAAKIECAENHDRSYHLVKYNPDYPAVHHLIMHELAHLHFAAQARQTGKNKLFVSNDENKKRFLGSHEKDARMLSKKGYDDALIENYYALFQVLNAQIFNTPIDLYIEDYLFQNYPALMPYQFLSLLGLIQEGIYATTDEQILTIAPPEILSKSKIFNLVKALHFQKRYGVNLIEEHKPTTAEKEQAVTFYREYEECRTRHTPGDEYELLQRWAKQLYLQNFFALIEEPDYREQSDLIERLCAEVQVDLPGKGDAAHPADQKRQLCTEAHQGKDINMAVTRFMVEALHYFKNLTDSEITAIAIQIGLMCGEGINPDAEGYTIPLIAARTFTGYQVLAYYYVSWAKAFPEYLQQLQLPFDKEYEFALEMLGMGGG</sequence>
<dbReference type="AlphaFoldDB" id="B4SG89"/>
<evidence type="ECO:0000256" key="3">
    <source>
        <dbReference type="PROSITE-ProRule" id="PRU00339"/>
    </source>
</evidence>
<feature type="repeat" description="TPR" evidence="3">
    <location>
        <begin position="98"/>
        <end position="131"/>
    </location>
</feature>
<evidence type="ECO:0000313" key="5">
    <source>
        <dbReference type="Proteomes" id="UP000002724"/>
    </source>
</evidence>